<name>A0A0F9AR77_9ZZZZ</name>
<evidence type="ECO:0000256" key="1">
    <source>
        <dbReference type="SAM" id="MobiDB-lite"/>
    </source>
</evidence>
<gene>
    <name evidence="2" type="ORF">LCGC14_2818500</name>
</gene>
<dbReference type="EMBL" id="LAZR01053351">
    <property type="protein sequence ID" value="KKK80934.1"/>
    <property type="molecule type" value="Genomic_DNA"/>
</dbReference>
<organism evidence="2">
    <name type="scientific">marine sediment metagenome</name>
    <dbReference type="NCBI Taxonomy" id="412755"/>
    <lineage>
        <taxon>unclassified sequences</taxon>
        <taxon>metagenomes</taxon>
        <taxon>ecological metagenomes</taxon>
    </lineage>
</organism>
<accession>A0A0F9AR77</accession>
<protein>
    <submittedName>
        <fullName evidence="2">Uncharacterized protein</fullName>
    </submittedName>
</protein>
<proteinExistence type="predicted"/>
<reference evidence="2" key="1">
    <citation type="journal article" date="2015" name="Nature">
        <title>Complex archaea that bridge the gap between prokaryotes and eukaryotes.</title>
        <authorList>
            <person name="Spang A."/>
            <person name="Saw J.H."/>
            <person name="Jorgensen S.L."/>
            <person name="Zaremba-Niedzwiedzka K."/>
            <person name="Martijn J."/>
            <person name="Lind A.E."/>
            <person name="van Eijk R."/>
            <person name="Schleper C."/>
            <person name="Guy L."/>
            <person name="Ettema T.J."/>
        </authorList>
    </citation>
    <scope>NUCLEOTIDE SEQUENCE</scope>
</reference>
<sequence>MPKGKILHEFTTFNKKGKAQDKKT</sequence>
<feature type="non-terminal residue" evidence="2">
    <location>
        <position position="24"/>
    </location>
</feature>
<feature type="region of interest" description="Disordered" evidence="1">
    <location>
        <begin position="1"/>
        <end position="24"/>
    </location>
</feature>
<comment type="caution">
    <text evidence="2">The sequence shown here is derived from an EMBL/GenBank/DDBJ whole genome shotgun (WGS) entry which is preliminary data.</text>
</comment>
<evidence type="ECO:0000313" key="2">
    <source>
        <dbReference type="EMBL" id="KKK80934.1"/>
    </source>
</evidence>
<dbReference type="AlphaFoldDB" id="A0A0F9AR77"/>